<evidence type="ECO:0000259" key="4">
    <source>
        <dbReference type="Pfam" id="PF12247"/>
    </source>
</evidence>
<evidence type="ECO:0000313" key="6">
    <source>
        <dbReference type="Proteomes" id="UP001446871"/>
    </source>
</evidence>
<organism evidence="5 6">
    <name type="scientific">Apiospora saccharicola</name>
    <dbReference type="NCBI Taxonomy" id="335842"/>
    <lineage>
        <taxon>Eukaryota</taxon>
        <taxon>Fungi</taxon>
        <taxon>Dikarya</taxon>
        <taxon>Ascomycota</taxon>
        <taxon>Pezizomycotina</taxon>
        <taxon>Sordariomycetes</taxon>
        <taxon>Xylariomycetidae</taxon>
        <taxon>Amphisphaeriales</taxon>
        <taxon>Apiosporaceae</taxon>
        <taxon>Apiospora</taxon>
    </lineage>
</organism>
<dbReference type="SUPFAM" id="SSF88723">
    <property type="entry name" value="PIN domain-like"/>
    <property type="match status" value="1"/>
</dbReference>
<feature type="domain" description="Post-transcriptional regulator MKT1 N-terminal" evidence="4">
    <location>
        <begin position="359"/>
        <end position="447"/>
    </location>
</feature>
<dbReference type="Pfam" id="PF12246">
    <property type="entry name" value="MKT1_C"/>
    <property type="match status" value="1"/>
</dbReference>
<dbReference type="InterPro" id="IPR037314">
    <property type="entry name" value="MKT1_H3TH"/>
</dbReference>
<dbReference type="CDD" id="cd09858">
    <property type="entry name" value="PIN_MKT1"/>
    <property type="match status" value="1"/>
</dbReference>
<protein>
    <submittedName>
        <fullName evidence="5">XPG I-region protein</fullName>
    </submittedName>
</protein>
<keyword evidence="6" id="KW-1185">Reference proteome</keyword>
<dbReference type="EMBL" id="JAQQWM010000009">
    <property type="protein sequence ID" value="KAK8046193.1"/>
    <property type="molecule type" value="Genomic_DNA"/>
</dbReference>
<evidence type="ECO:0000256" key="2">
    <source>
        <dbReference type="ARBA" id="ARBA00024023"/>
    </source>
</evidence>
<name>A0ABR1THT6_9PEZI</name>
<gene>
    <name evidence="5" type="ORF">PG996_014257</name>
</gene>
<dbReference type="InterPro" id="IPR006084">
    <property type="entry name" value="XPG/Rad2"/>
</dbReference>
<comment type="similarity">
    <text evidence="2">Belongs to the XPG/RAD2 endonuclease family.</text>
</comment>
<feature type="domain" description="Post-transcriptional regulator MKT1 C-terminal" evidence="3">
    <location>
        <begin position="528"/>
        <end position="770"/>
    </location>
</feature>
<dbReference type="PANTHER" id="PTHR11081:SF32">
    <property type="entry name" value="POST-TRANSCRIPTIONAL REGULATOR MKT1"/>
    <property type="match status" value="1"/>
</dbReference>
<evidence type="ECO:0000259" key="3">
    <source>
        <dbReference type="Pfam" id="PF12246"/>
    </source>
</evidence>
<dbReference type="PANTHER" id="PTHR11081">
    <property type="entry name" value="FLAP ENDONUCLEASE FAMILY MEMBER"/>
    <property type="match status" value="1"/>
</dbReference>
<dbReference type="CDD" id="cd09902">
    <property type="entry name" value="H3TH_MKT1"/>
    <property type="match status" value="1"/>
</dbReference>
<evidence type="ECO:0000313" key="5">
    <source>
        <dbReference type="EMBL" id="KAK8046193.1"/>
    </source>
</evidence>
<dbReference type="PRINTS" id="PR00853">
    <property type="entry name" value="XPGRADSUPER"/>
</dbReference>
<reference evidence="5 6" key="1">
    <citation type="submission" date="2023-01" db="EMBL/GenBank/DDBJ databases">
        <title>Analysis of 21 Apiospora genomes using comparative genomics revels a genus with tremendous synthesis potential of carbohydrate active enzymes and secondary metabolites.</title>
        <authorList>
            <person name="Sorensen T."/>
        </authorList>
    </citation>
    <scope>NUCLEOTIDE SEQUENCE [LARGE SCALE GENOMIC DNA]</scope>
    <source>
        <strain evidence="5 6">CBS 83171</strain>
    </source>
</reference>
<dbReference type="Gene3D" id="3.40.50.1010">
    <property type="entry name" value="5'-nuclease"/>
    <property type="match status" value="1"/>
</dbReference>
<dbReference type="InterPro" id="IPR022039">
    <property type="entry name" value="MKT1_C"/>
</dbReference>
<dbReference type="InterPro" id="IPR029060">
    <property type="entry name" value="PIN-like_dom_sf"/>
</dbReference>
<accession>A0ABR1THT6</accession>
<sequence length="773" mass="86168">MPSGKQFPLAQLGRGKASAGTPFHSLGANYTWSCGTSSLPQGFAISVQYDDQWINDQAQTADISQLKDNAVAVDASYYLQLFLDNVPFHEPLLPALGGLTGIESHIDVDLDSWQTNKTIPFFIFNGQAVEGQDEVSVQRGKKANTKTDEAWDLYFKSEAHSAVAAFGTSRGAYPVQNLFPLLQGILKKRGLHFLVPPFNACAQLTYFDMIESEQCSGIMGSQELLLYPIKDWIIRSIDWETGKFTALSKKNIIKSLNVSEHMFVDALLMRGTSFLPSFPPLEDTGITPRQPAHVIDAVNMLRTSDKLIATACASFGDILQKKDPNWLKKYHKARMTIDHFIYITEAGEPKVHNFDTLTKDNYEYLGYQLPAELFHYLNTGLIGARVPSWITHGQIIVPPTLDGVPSPEYKKLVTTQLMPLREQTLGLIMPRLNRGIQFKPVNVKTWFDDKYSHAIDYRSSGNKAIEQANTWSVKEDVVKQHFPNAKHGSILFEVSALKNAEFAKATISKEKIKGIDSDDMVASMVIWRFLHLRGYVNDSHQLTVWGEALAKSLDAVASVADQNPEDSLADAVLLAYELIRLDLLHTRNQHPELNGLPMNGSDQDKASLLLISRCAILLKLHHEANGYTGPLSKNFLHFRSLSSSIREANRDLVEAIVTSLLLHGQGKKDRSDYLSIGHRLPFLMDTDVALGIAIKTLLDDIQPSDSPEVKASKRADFPAKFVPYATDLHKDLKIADAFFVALNEGIKTLGNEQVPANDRKVWEHAVAYLAARR</sequence>
<dbReference type="Proteomes" id="UP001446871">
    <property type="component" value="Unassembled WGS sequence"/>
</dbReference>
<dbReference type="Pfam" id="PF12247">
    <property type="entry name" value="MKT1_N"/>
    <property type="match status" value="1"/>
</dbReference>
<keyword evidence="1" id="KW-0810">Translation regulation</keyword>
<dbReference type="InterPro" id="IPR022040">
    <property type="entry name" value="MKT1_N"/>
</dbReference>
<comment type="caution">
    <text evidence="5">The sequence shown here is derived from an EMBL/GenBank/DDBJ whole genome shotgun (WGS) entry which is preliminary data.</text>
</comment>
<evidence type="ECO:0000256" key="1">
    <source>
        <dbReference type="ARBA" id="ARBA00022845"/>
    </source>
</evidence>
<proteinExistence type="inferred from homology"/>